<accession>A0A914EJ85</accession>
<name>A0A914EJ85_9BILA</name>
<organism evidence="2 3">
    <name type="scientific">Acrobeloides nanus</name>
    <dbReference type="NCBI Taxonomy" id="290746"/>
    <lineage>
        <taxon>Eukaryota</taxon>
        <taxon>Metazoa</taxon>
        <taxon>Ecdysozoa</taxon>
        <taxon>Nematoda</taxon>
        <taxon>Chromadorea</taxon>
        <taxon>Rhabditida</taxon>
        <taxon>Tylenchina</taxon>
        <taxon>Cephalobomorpha</taxon>
        <taxon>Cephaloboidea</taxon>
        <taxon>Cephalobidae</taxon>
        <taxon>Acrobeloides</taxon>
    </lineage>
</organism>
<protein>
    <submittedName>
        <fullName evidence="3">Uncharacterized protein</fullName>
    </submittedName>
</protein>
<evidence type="ECO:0000256" key="1">
    <source>
        <dbReference type="SAM" id="MobiDB-lite"/>
    </source>
</evidence>
<reference evidence="3" key="1">
    <citation type="submission" date="2022-11" db="UniProtKB">
        <authorList>
            <consortium name="WormBaseParasite"/>
        </authorList>
    </citation>
    <scope>IDENTIFICATION</scope>
</reference>
<evidence type="ECO:0000313" key="3">
    <source>
        <dbReference type="WBParaSite" id="ACRNAN_scaffold8723.g14605.t1"/>
    </source>
</evidence>
<evidence type="ECO:0000313" key="2">
    <source>
        <dbReference type="Proteomes" id="UP000887540"/>
    </source>
</evidence>
<dbReference type="Proteomes" id="UP000887540">
    <property type="component" value="Unplaced"/>
</dbReference>
<dbReference type="WBParaSite" id="ACRNAN_scaffold8723.g14605.t1">
    <property type="protein sequence ID" value="ACRNAN_scaffold8723.g14605.t1"/>
    <property type="gene ID" value="ACRNAN_scaffold8723.g14605"/>
</dbReference>
<feature type="region of interest" description="Disordered" evidence="1">
    <location>
        <begin position="98"/>
        <end position="122"/>
    </location>
</feature>
<feature type="compositionally biased region" description="Basic and acidic residues" evidence="1">
    <location>
        <begin position="98"/>
        <end position="109"/>
    </location>
</feature>
<sequence length="185" mass="21295">MRCSGGLTPNIVADLHMTFFYKNEIGIGIFHKDIQLFNKEVDQFQEIRFQDSPRSNLLSISPSSDLFSKVEFVDFPRPVDEINCTENKFSNKIQDKEEESKESHIKQHNNDQTLTTNINQNNEDDEDLDIIDVVGSTLVYGKEYKKRIEHRNGCVEFGRLVELETALGFVFSDRKNPIDTETTGL</sequence>
<proteinExistence type="predicted"/>
<keyword evidence="2" id="KW-1185">Reference proteome</keyword>
<dbReference type="AlphaFoldDB" id="A0A914EJ85"/>